<dbReference type="EMBL" id="JAKLTY010000023">
    <property type="protein sequence ID" value="MCG2630817.1"/>
    <property type="molecule type" value="Genomic_DNA"/>
</dbReference>
<feature type="compositionally biased region" description="Basic residues" evidence="1">
    <location>
        <begin position="1"/>
        <end position="11"/>
    </location>
</feature>
<feature type="compositionally biased region" description="Basic and acidic residues" evidence="1">
    <location>
        <begin position="12"/>
        <end position="28"/>
    </location>
</feature>
<accession>A0A9X1RB32</accession>
<keyword evidence="4" id="KW-1185">Reference proteome</keyword>
<evidence type="ECO:0000256" key="1">
    <source>
        <dbReference type="SAM" id="MobiDB-lite"/>
    </source>
</evidence>
<evidence type="ECO:0000313" key="2">
    <source>
        <dbReference type="EMBL" id="MCG2630817.1"/>
    </source>
</evidence>
<proteinExistence type="predicted"/>
<organism evidence="2 5">
    <name type="scientific">Bradyrhizobium zhengyangense</name>
    <dbReference type="NCBI Taxonomy" id="2911009"/>
    <lineage>
        <taxon>Bacteria</taxon>
        <taxon>Pseudomonadati</taxon>
        <taxon>Pseudomonadota</taxon>
        <taxon>Alphaproteobacteria</taxon>
        <taxon>Hyphomicrobiales</taxon>
        <taxon>Nitrobacteraceae</taxon>
        <taxon>Bradyrhizobium</taxon>
    </lineage>
</organism>
<protein>
    <submittedName>
        <fullName evidence="2">Uncharacterized protein</fullName>
    </submittedName>
</protein>
<dbReference type="Proteomes" id="UP001139054">
    <property type="component" value="Unassembled WGS sequence"/>
</dbReference>
<dbReference type="EMBL" id="JAKLUA010000015">
    <property type="protein sequence ID" value="MCG2671709.1"/>
    <property type="molecule type" value="Genomic_DNA"/>
</dbReference>
<sequence>MASRRRFKQTRSLKDRLASFAKDAREKASSLPPGAEKDELLRKAGQADTTARAAIWINSPGLQPPK</sequence>
<evidence type="ECO:0000313" key="5">
    <source>
        <dbReference type="Proteomes" id="UP001139054"/>
    </source>
</evidence>
<evidence type="ECO:0000313" key="3">
    <source>
        <dbReference type="EMBL" id="MCG2671709.1"/>
    </source>
</evidence>
<reference evidence="2" key="1">
    <citation type="submission" date="2022-01" db="EMBL/GenBank/DDBJ databases">
        <title>Genome sequnece data of strain Bradyrhizobium sp. nov.</title>
        <authorList>
            <person name="Zhang J."/>
        </authorList>
    </citation>
    <scope>NUCLEOTIDE SEQUENCE</scope>
    <source>
        <strain evidence="3">WYCCWR 12774</strain>
        <strain evidence="2">WYCCWR 13023</strain>
    </source>
</reference>
<comment type="caution">
    <text evidence="2">The sequence shown here is derived from an EMBL/GenBank/DDBJ whole genome shotgun (WGS) entry which is preliminary data.</text>
</comment>
<gene>
    <name evidence="3" type="ORF">L6637_32650</name>
    <name evidence="2" type="ORF">L6654_29735</name>
</gene>
<dbReference type="Proteomes" id="UP001139012">
    <property type="component" value="Unassembled WGS sequence"/>
</dbReference>
<name>A0A9X1RB32_9BRAD</name>
<evidence type="ECO:0000313" key="4">
    <source>
        <dbReference type="Proteomes" id="UP001139012"/>
    </source>
</evidence>
<dbReference type="AlphaFoldDB" id="A0A9X1RB32"/>
<feature type="region of interest" description="Disordered" evidence="1">
    <location>
        <begin position="1"/>
        <end position="45"/>
    </location>
</feature>